<name>A0A4C1YMW6_EUMVA</name>
<protein>
    <submittedName>
        <fullName evidence="2">Uncharacterized protein</fullName>
    </submittedName>
</protein>
<feature type="compositionally biased region" description="Basic residues" evidence="1">
    <location>
        <begin position="7"/>
        <end position="21"/>
    </location>
</feature>
<dbReference type="EMBL" id="BGZK01001347">
    <property type="protein sequence ID" value="GBP77791.1"/>
    <property type="molecule type" value="Genomic_DNA"/>
</dbReference>
<dbReference type="Proteomes" id="UP000299102">
    <property type="component" value="Unassembled WGS sequence"/>
</dbReference>
<evidence type="ECO:0000256" key="1">
    <source>
        <dbReference type="SAM" id="MobiDB-lite"/>
    </source>
</evidence>
<accession>A0A4C1YMW6</accession>
<keyword evidence="3" id="KW-1185">Reference proteome</keyword>
<feature type="region of interest" description="Disordered" evidence="1">
    <location>
        <begin position="1"/>
        <end position="58"/>
    </location>
</feature>
<dbReference type="AlphaFoldDB" id="A0A4C1YMW6"/>
<reference evidence="2 3" key="1">
    <citation type="journal article" date="2019" name="Commun. Biol.">
        <title>The bagworm genome reveals a unique fibroin gene that provides high tensile strength.</title>
        <authorList>
            <person name="Kono N."/>
            <person name="Nakamura H."/>
            <person name="Ohtoshi R."/>
            <person name="Tomita M."/>
            <person name="Numata K."/>
            <person name="Arakawa K."/>
        </authorList>
    </citation>
    <scope>NUCLEOTIDE SEQUENCE [LARGE SCALE GENOMIC DNA]</scope>
</reference>
<comment type="caution">
    <text evidence="2">The sequence shown here is derived from an EMBL/GenBank/DDBJ whole genome shotgun (WGS) entry which is preliminary data.</text>
</comment>
<evidence type="ECO:0000313" key="3">
    <source>
        <dbReference type="Proteomes" id="UP000299102"/>
    </source>
</evidence>
<gene>
    <name evidence="2" type="ORF">EVAR_51835_1</name>
</gene>
<organism evidence="2 3">
    <name type="scientific">Eumeta variegata</name>
    <name type="common">Bagworm moth</name>
    <name type="synonym">Eumeta japonica</name>
    <dbReference type="NCBI Taxonomy" id="151549"/>
    <lineage>
        <taxon>Eukaryota</taxon>
        <taxon>Metazoa</taxon>
        <taxon>Ecdysozoa</taxon>
        <taxon>Arthropoda</taxon>
        <taxon>Hexapoda</taxon>
        <taxon>Insecta</taxon>
        <taxon>Pterygota</taxon>
        <taxon>Neoptera</taxon>
        <taxon>Endopterygota</taxon>
        <taxon>Lepidoptera</taxon>
        <taxon>Glossata</taxon>
        <taxon>Ditrysia</taxon>
        <taxon>Tineoidea</taxon>
        <taxon>Psychidae</taxon>
        <taxon>Oiketicinae</taxon>
        <taxon>Eumeta</taxon>
    </lineage>
</organism>
<sequence length="81" mass="9036">MVIGWRPRNRHHNAGRRHLKRAAGLSSSRAGGKLSPAHGALRHAPRYPRPSPKLPADNPLIYQCRRPAHSLDCGLCHDARH</sequence>
<proteinExistence type="predicted"/>
<evidence type="ECO:0000313" key="2">
    <source>
        <dbReference type="EMBL" id="GBP77791.1"/>
    </source>
</evidence>